<evidence type="ECO:0000313" key="2">
    <source>
        <dbReference type="EMBL" id="KAL3870902.1"/>
    </source>
</evidence>
<name>A0ABD3WAG4_SINWO</name>
<protein>
    <submittedName>
        <fullName evidence="2">Uncharacterized protein</fullName>
    </submittedName>
</protein>
<dbReference type="AlphaFoldDB" id="A0ABD3WAG4"/>
<gene>
    <name evidence="2" type="ORF">ACJMK2_038933</name>
</gene>
<dbReference type="EMBL" id="JBJQND010000007">
    <property type="protein sequence ID" value="KAL3870902.1"/>
    <property type="molecule type" value="Genomic_DNA"/>
</dbReference>
<sequence>SEGKKRKWRHCQRCGDEVSDRQFRRHNYKDVQCDSGEEEEQESVEDNSMQYLESTDLPSSSQISAKLLPKNITEEDRHMYFESVQSLGIKSSDSKSDNSMYEAAFEDAVSDYETEIATENSSGND</sequence>
<feature type="compositionally biased region" description="Acidic residues" evidence="1">
    <location>
        <begin position="35"/>
        <end position="45"/>
    </location>
</feature>
<reference evidence="2 3" key="1">
    <citation type="submission" date="2024-11" db="EMBL/GenBank/DDBJ databases">
        <title>Chromosome-level genome assembly of the freshwater bivalve Anodonta woodiana.</title>
        <authorList>
            <person name="Chen X."/>
        </authorList>
    </citation>
    <scope>NUCLEOTIDE SEQUENCE [LARGE SCALE GENOMIC DNA]</scope>
    <source>
        <strain evidence="2">MN2024</strain>
        <tissue evidence="2">Gills</tissue>
    </source>
</reference>
<comment type="caution">
    <text evidence="2">The sequence shown here is derived from an EMBL/GenBank/DDBJ whole genome shotgun (WGS) entry which is preliminary data.</text>
</comment>
<keyword evidence="3" id="KW-1185">Reference proteome</keyword>
<feature type="non-terminal residue" evidence="2">
    <location>
        <position position="1"/>
    </location>
</feature>
<organism evidence="2 3">
    <name type="scientific">Sinanodonta woodiana</name>
    <name type="common">Chinese pond mussel</name>
    <name type="synonym">Anodonta woodiana</name>
    <dbReference type="NCBI Taxonomy" id="1069815"/>
    <lineage>
        <taxon>Eukaryota</taxon>
        <taxon>Metazoa</taxon>
        <taxon>Spiralia</taxon>
        <taxon>Lophotrochozoa</taxon>
        <taxon>Mollusca</taxon>
        <taxon>Bivalvia</taxon>
        <taxon>Autobranchia</taxon>
        <taxon>Heteroconchia</taxon>
        <taxon>Palaeoheterodonta</taxon>
        <taxon>Unionida</taxon>
        <taxon>Unionoidea</taxon>
        <taxon>Unionidae</taxon>
        <taxon>Unioninae</taxon>
        <taxon>Sinanodonta</taxon>
    </lineage>
</organism>
<accession>A0ABD3WAG4</accession>
<evidence type="ECO:0000256" key="1">
    <source>
        <dbReference type="SAM" id="MobiDB-lite"/>
    </source>
</evidence>
<evidence type="ECO:0000313" key="3">
    <source>
        <dbReference type="Proteomes" id="UP001634394"/>
    </source>
</evidence>
<feature type="region of interest" description="Disordered" evidence="1">
    <location>
        <begin position="30"/>
        <end position="59"/>
    </location>
</feature>
<dbReference type="Proteomes" id="UP001634394">
    <property type="component" value="Unassembled WGS sequence"/>
</dbReference>
<proteinExistence type="predicted"/>
<feature type="compositionally biased region" description="Polar residues" evidence="1">
    <location>
        <begin position="46"/>
        <end position="59"/>
    </location>
</feature>